<name>A0ABY8FMG0_9SPHN</name>
<sequence>MASWLKAAAWAAILMPLTLVLHEAAHYVGYLIYDLPNPTLSYASGGFEGMRQYWIMLREGEREAAEAIAPIFGVGISALFGPALTFLMGAVGMYLLAARNSIFGGALALACFWRAGAIALLYVLGRPEHTDEAHIAITLGIPDVPNMLAGVAALIAALWLLFTRLGWRIVLAMIVGVGVSLTVWMTALGPLLLPE</sequence>
<proteinExistence type="predicted"/>
<evidence type="ECO:0000256" key="1">
    <source>
        <dbReference type="SAM" id="Phobius"/>
    </source>
</evidence>
<dbReference type="EMBL" id="CP121106">
    <property type="protein sequence ID" value="WFL76214.1"/>
    <property type="molecule type" value="Genomic_DNA"/>
</dbReference>
<dbReference type="RefSeq" id="WP_278014980.1">
    <property type="nucleotide sequence ID" value="NZ_CP121106.1"/>
</dbReference>
<feature type="transmembrane region" description="Helical" evidence="1">
    <location>
        <begin position="67"/>
        <end position="95"/>
    </location>
</feature>
<keyword evidence="1" id="KW-1133">Transmembrane helix</keyword>
<evidence type="ECO:0000313" key="3">
    <source>
        <dbReference type="Proteomes" id="UP001215827"/>
    </source>
</evidence>
<feature type="transmembrane region" description="Helical" evidence="1">
    <location>
        <begin position="102"/>
        <end position="124"/>
    </location>
</feature>
<feature type="transmembrane region" description="Helical" evidence="1">
    <location>
        <begin position="144"/>
        <end position="162"/>
    </location>
</feature>
<keyword evidence="1" id="KW-0472">Membrane</keyword>
<reference evidence="2 3" key="1">
    <citation type="submission" date="2023-03" db="EMBL/GenBank/DDBJ databases">
        <title>Altererythrobacter sp. CAU 1644 isolated from sand.</title>
        <authorList>
            <person name="Kim W."/>
        </authorList>
    </citation>
    <scope>NUCLEOTIDE SEQUENCE [LARGE SCALE GENOMIC DNA]</scope>
    <source>
        <strain evidence="2 3">CAU 1644</strain>
    </source>
</reference>
<keyword evidence="3" id="KW-1185">Reference proteome</keyword>
<dbReference type="Proteomes" id="UP001215827">
    <property type="component" value="Chromosome"/>
</dbReference>
<accession>A0ABY8FMG0</accession>
<evidence type="ECO:0000313" key="2">
    <source>
        <dbReference type="EMBL" id="WFL76214.1"/>
    </source>
</evidence>
<gene>
    <name evidence="2" type="ORF">P7228_09400</name>
</gene>
<protein>
    <recommendedName>
        <fullName evidence="4">M50 family peptidase</fullName>
    </recommendedName>
</protein>
<evidence type="ECO:0008006" key="4">
    <source>
        <dbReference type="Google" id="ProtNLM"/>
    </source>
</evidence>
<feature type="transmembrane region" description="Helical" evidence="1">
    <location>
        <begin position="169"/>
        <end position="193"/>
    </location>
</feature>
<keyword evidence="1" id="KW-0812">Transmembrane</keyword>
<organism evidence="2 3">
    <name type="scientific">Altererythrobacter arenosus</name>
    <dbReference type="NCBI Taxonomy" id="3032592"/>
    <lineage>
        <taxon>Bacteria</taxon>
        <taxon>Pseudomonadati</taxon>
        <taxon>Pseudomonadota</taxon>
        <taxon>Alphaproteobacteria</taxon>
        <taxon>Sphingomonadales</taxon>
        <taxon>Erythrobacteraceae</taxon>
        <taxon>Altererythrobacter</taxon>
    </lineage>
</organism>